<dbReference type="AlphaFoldDB" id="A0A378JYC1"/>
<evidence type="ECO:0000313" key="2">
    <source>
        <dbReference type="EMBL" id="STX62482.1"/>
    </source>
</evidence>
<keyword evidence="3" id="KW-1185">Reference proteome</keyword>
<dbReference type="EMBL" id="LNYN01000029">
    <property type="protein sequence ID" value="KTD32387.1"/>
    <property type="molecule type" value="Genomic_DNA"/>
</dbReference>
<protein>
    <submittedName>
        <fullName evidence="2">Uncharacterized protein</fullName>
    </submittedName>
</protein>
<gene>
    <name evidence="1" type="ORF">Lmor_2325</name>
    <name evidence="2" type="ORF">NCTC12239_01414</name>
</gene>
<sequence>MLRFDLKDPASVDISAISPRFQRFMSEPSSIYEVRPWPIAVRLTGAMINRP</sequence>
<dbReference type="EMBL" id="UGOG01000001">
    <property type="protein sequence ID" value="STX62482.1"/>
    <property type="molecule type" value="Genomic_DNA"/>
</dbReference>
<reference evidence="2 4" key="2">
    <citation type="submission" date="2018-06" db="EMBL/GenBank/DDBJ databases">
        <authorList>
            <consortium name="Pathogen Informatics"/>
            <person name="Doyle S."/>
        </authorList>
    </citation>
    <scope>NUCLEOTIDE SEQUENCE [LARGE SCALE GENOMIC DNA]</scope>
    <source>
        <strain evidence="2 4">NCTC12239</strain>
    </source>
</reference>
<accession>A0A378JYC1</accession>
<name>A0A378JYC1_9GAMM</name>
<organism evidence="2 4">
    <name type="scientific">Legionella moravica</name>
    <dbReference type="NCBI Taxonomy" id="39962"/>
    <lineage>
        <taxon>Bacteria</taxon>
        <taxon>Pseudomonadati</taxon>
        <taxon>Pseudomonadota</taxon>
        <taxon>Gammaproteobacteria</taxon>
        <taxon>Legionellales</taxon>
        <taxon>Legionellaceae</taxon>
        <taxon>Legionella</taxon>
    </lineage>
</organism>
<evidence type="ECO:0000313" key="3">
    <source>
        <dbReference type="Proteomes" id="UP000054985"/>
    </source>
</evidence>
<proteinExistence type="predicted"/>
<dbReference type="Proteomes" id="UP000254040">
    <property type="component" value="Unassembled WGS sequence"/>
</dbReference>
<dbReference type="Proteomes" id="UP000054985">
    <property type="component" value="Unassembled WGS sequence"/>
</dbReference>
<evidence type="ECO:0000313" key="1">
    <source>
        <dbReference type="EMBL" id="KTD32387.1"/>
    </source>
</evidence>
<reference evidence="1 3" key="1">
    <citation type="submission" date="2015-11" db="EMBL/GenBank/DDBJ databases">
        <title>Genomic analysis of 38 Legionella species identifies large and diverse effector repertoires.</title>
        <authorList>
            <person name="Burstein D."/>
            <person name="Amaro F."/>
            <person name="Zusman T."/>
            <person name="Lifshitz Z."/>
            <person name="Cohen O."/>
            <person name="Gilbert J.A."/>
            <person name="Pupko T."/>
            <person name="Shuman H.A."/>
            <person name="Segal G."/>
        </authorList>
    </citation>
    <scope>NUCLEOTIDE SEQUENCE [LARGE SCALE GENOMIC DNA]</scope>
    <source>
        <strain evidence="1 3">ATCC 43877</strain>
    </source>
</reference>
<dbReference type="STRING" id="39962.Lmor_2325"/>
<evidence type="ECO:0000313" key="4">
    <source>
        <dbReference type="Proteomes" id="UP000254040"/>
    </source>
</evidence>